<dbReference type="PROSITE" id="PS01305">
    <property type="entry name" value="MOAA_NIFB_PQQE"/>
    <property type="match status" value="1"/>
</dbReference>
<sequence length="437" mass="48351">MTTVPHMTLLNSNLGKARLYTPSPNSVMFDGHVPLSSAHALLHPTVNSINALTHCAIPSAASASFAWPKAIKPADFMSPFTQLARSTLTTLRSTKGSAAASVSSHVPQTNDKDALLTDGFSRRLTYLRLSITDFCNFRCGYCLPNGYQGKRPDNELTLQEIEVLIKAFAQVGTKKVRLTGGEPSIRKDVTQIIEQVKATPGIQTVAMTSNGYKLGKHIANWQQAGLDQLNISVDSFDPATFKQMTGFDMLPQLLQDMDALLETTDIKLKLNGILMEETAYDSLLAALDYVKTRPVTYRFIEFMQTTDNSDLFFAQHAQSALITDYLLSHGWQAQDRGQNDGPAIEYTHPDYVGRIGMIAPYAAHFCDSCNRLRVSSLGKVHLCLFDQGNYDIRQYLQQQDVAGLVQKLHEFMPIKPEHHHLAESNSGIMHNLSMIGG</sequence>
<comment type="catalytic activity">
    <reaction evidence="12">
        <text>GTP + AH2 + S-adenosyl-L-methionine = (8S)-3',8-cyclo-7,8-dihydroguanosine 5'-triphosphate + 5'-deoxyadenosine + L-methionine + A + H(+)</text>
        <dbReference type="Rhea" id="RHEA:49576"/>
        <dbReference type="ChEBI" id="CHEBI:13193"/>
        <dbReference type="ChEBI" id="CHEBI:15378"/>
        <dbReference type="ChEBI" id="CHEBI:17319"/>
        <dbReference type="ChEBI" id="CHEBI:17499"/>
        <dbReference type="ChEBI" id="CHEBI:37565"/>
        <dbReference type="ChEBI" id="CHEBI:57844"/>
        <dbReference type="ChEBI" id="CHEBI:59789"/>
        <dbReference type="ChEBI" id="CHEBI:131766"/>
        <dbReference type="EC" id="4.1.99.22"/>
    </reaction>
</comment>
<dbReference type="InterPro" id="IPR058240">
    <property type="entry name" value="rSAM_sf"/>
</dbReference>
<dbReference type="CDD" id="cd01335">
    <property type="entry name" value="Radical_SAM"/>
    <property type="match status" value="1"/>
</dbReference>
<dbReference type="SFLD" id="SFLDG01067">
    <property type="entry name" value="SPASM/twitch_domain_containing"/>
    <property type="match status" value="1"/>
</dbReference>
<dbReference type="SUPFAM" id="SSF102114">
    <property type="entry name" value="Radical SAM enzymes"/>
    <property type="match status" value="1"/>
</dbReference>
<keyword evidence="4" id="KW-0949">S-adenosyl-L-methionine</keyword>
<dbReference type="RefSeq" id="WP_155586721.1">
    <property type="nucleotide sequence ID" value="NZ_WFKQ01000001.1"/>
</dbReference>
<reference evidence="14 15" key="1">
    <citation type="journal article" date="2019" name="PLoS ONE">
        <title>Pup mortality in New Zealand sea lions (Phocarctos hookeri) at Enderby Island, Auckland Islands, 2013-18.</title>
        <authorList>
            <person name="Michael S.A."/>
            <person name="Hayman D.T.S."/>
            <person name="Gray R."/>
            <person name="Zhang J."/>
            <person name="Rogers L."/>
            <person name="Roe W.D."/>
        </authorList>
    </citation>
    <scope>NUCLEOTIDE SEQUENCE [LARGE SCALE GENOMIC DNA]</scope>
    <source>
        <strain evidence="14 15">SM868</strain>
    </source>
</reference>
<keyword evidence="15" id="KW-1185">Reference proteome</keyword>
<dbReference type="InterPro" id="IPR006638">
    <property type="entry name" value="Elp3/MiaA/NifB-like_rSAM"/>
</dbReference>
<dbReference type="UniPathway" id="UPA00344"/>
<evidence type="ECO:0000313" key="15">
    <source>
        <dbReference type="Proteomes" id="UP000442109"/>
    </source>
</evidence>
<dbReference type="InterPro" id="IPR050105">
    <property type="entry name" value="MoCo_biosynth_MoaA/MoaC"/>
</dbReference>
<evidence type="ECO:0000256" key="8">
    <source>
        <dbReference type="ARBA" id="ARBA00023014"/>
    </source>
</evidence>
<dbReference type="CDD" id="cd21117">
    <property type="entry name" value="Twitch_MoaA"/>
    <property type="match status" value="1"/>
</dbReference>
<dbReference type="InterPro" id="IPR040064">
    <property type="entry name" value="MoaA-like"/>
</dbReference>
<name>A0A844LY62_9GAMM</name>
<evidence type="ECO:0000256" key="1">
    <source>
        <dbReference type="ARBA" id="ARBA00001966"/>
    </source>
</evidence>
<evidence type="ECO:0000256" key="5">
    <source>
        <dbReference type="ARBA" id="ARBA00022723"/>
    </source>
</evidence>
<dbReference type="Proteomes" id="UP000442109">
    <property type="component" value="Unassembled WGS sequence"/>
</dbReference>
<comment type="cofactor">
    <cofactor evidence="1">
        <name>[4Fe-4S] cluster</name>
        <dbReference type="ChEBI" id="CHEBI:49883"/>
    </cofactor>
</comment>
<dbReference type="SFLD" id="SFLDG01386">
    <property type="entry name" value="main_SPASM_domain-containing"/>
    <property type="match status" value="1"/>
</dbReference>
<dbReference type="GO" id="GO:0061799">
    <property type="term" value="F:cyclic pyranopterin monophosphate synthase activity"/>
    <property type="evidence" value="ECO:0007669"/>
    <property type="project" value="TreeGrafter"/>
</dbReference>
<accession>A0A844LY62</accession>
<evidence type="ECO:0000313" key="14">
    <source>
        <dbReference type="EMBL" id="MUG31602.1"/>
    </source>
</evidence>
<keyword evidence="7" id="KW-0408">Iron</keyword>
<evidence type="ECO:0000256" key="10">
    <source>
        <dbReference type="ARBA" id="ARBA00023150"/>
    </source>
</evidence>
<dbReference type="EC" id="4.1.99.22" evidence="2"/>
<dbReference type="EMBL" id="WFKQ01000001">
    <property type="protein sequence ID" value="MUG31602.1"/>
    <property type="molecule type" value="Genomic_DNA"/>
</dbReference>
<dbReference type="AlphaFoldDB" id="A0A844LY62"/>
<keyword evidence="8" id="KW-0411">Iron-sulfur</keyword>
<dbReference type="OrthoDB" id="9763993at2"/>
<keyword evidence="3" id="KW-0004">4Fe-4S</keyword>
<dbReference type="InterPro" id="IPR010505">
    <property type="entry name" value="MoaA_twitch"/>
</dbReference>
<dbReference type="InterPro" id="IPR000385">
    <property type="entry name" value="MoaA_NifB_PqqE_Fe-S-bd_CS"/>
</dbReference>
<evidence type="ECO:0000256" key="9">
    <source>
        <dbReference type="ARBA" id="ARBA00023134"/>
    </source>
</evidence>
<protein>
    <recommendedName>
        <fullName evidence="2">GTP 3',8-cyclase</fullName>
        <ecNumber evidence="2">4.1.99.22</ecNumber>
    </recommendedName>
</protein>
<keyword evidence="11 14" id="KW-0456">Lyase</keyword>
<dbReference type="GO" id="GO:0061798">
    <property type="term" value="F:GTP 3',8'-cyclase activity"/>
    <property type="evidence" value="ECO:0007669"/>
    <property type="project" value="UniProtKB-EC"/>
</dbReference>
<feature type="domain" description="Radical SAM core" evidence="13">
    <location>
        <begin position="119"/>
        <end position="339"/>
    </location>
</feature>
<comment type="caution">
    <text evidence="14">The sequence shown here is derived from an EMBL/GenBank/DDBJ whole genome shotgun (WGS) entry which is preliminary data.</text>
</comment>
<dbReference type="GO" id="GO:0006777">
    <property type="term" value="P:Mo-molybdopterin cofactor biosynthetic process"/>
    <property type="evidence" value="ECO:0007669"/>
    <property type="project" value="UniProtKB-KW"/>
</dbReference>
<evidence type="ECO:0000256" key="3">
    <source>
        <dbReference type="ARBA" id="ARBA00022485"/>
    </source>
</evidence>
<keyword evidence="5" id="KW-0479">Metal-binding</keyword>
<dbReference type="InterPro" id="IPR013483">
    <property type="entry name" value="MoaA"/>
</dbReference>
<gene>
    <name evidence="14" type="primary">moaA</name>
    <name evidence="14" type="ORF">GB996_02195</name>
</gene>
<dbReference type="Gene3D" id="3.20.20.70">
    <property type="entry name" value="Aldolase class I"/>
    <property type="match status" value="1"/>
</dbReference>
<dbReference type="PANTHER" id="PTHR22960">
    <property type="entry name" value="MOLYBDOPTERIN COFACTOR SYNTHESIS PROTEIN A"/>
    <property type="match status" value="1"/>
</dbReference>
<evidence type="ECO:0000256" key="7">
    <source>
        <dbReference type="ARBA" id="ARBA00023004"/>
    </source>
</evidence>
<evidence type="ECO:0000256" key="4">
    <source>
        <dbReference type="ARBA" id="ARBA00022691"/>
    </source>
</evidence>
<dbReference type="Pfam" id="PF06463">
    <property type="entry name" value="Mob_synth_C"/>
    <property type="match status" value="1"/>
</dbReference>
<dbReference type="PANTHER" id="PTHR22960:SF28">
    <property type="entry name" value="GTP 3',8-CYCLASE"/>
    <property type="match status" value="1"/>
</dbReference>
<evidence type="ECO:0000256" key="12">
    <source>
        <dbReference type="ARBA" id="ARBA00048697"/>
    </source>
</evidence>
<dbReference type="InterPro" id="IPR013785">
    <property type="entry name" value="Aldolase_TIM"/>
</dbReference>
<keyword evidence="6" id="KW-0547">Nucleotide-binding</keyword>
<dbReference type="InterPro" id="IPR007197">
    <property type="entry name" value="rSAM"/>
</dbReference>
<dbReference type="GO" id="GO:0005525">
    <property type="term" value="F:GTP binding"/>
    <property type="evidence" value="ECO:0007669"/>
    <property type="project" value="UniProtKB-KW"/>
</dbReference>
<dbReference type="GO" id="GO:0051539">
    <property type="term" value="F:4 iron, 4 sulfur cluster binding"/>
    <property type="evidence" value="ECO:0007669"/>
    <property type="project" value="UniProtKB-KW"/>
</dbReference>
<proteinExistence type="predicted"/>
<organism evidence="14 15">
    <name type="scientific">Psychrobacter sanguinis</name>
    <dbReference type="NCBI Taxonomy" id="861445"/>
    <lineage>
        <taxon>Bacteria</taxon>
        <taxon>Pseudomonadati</taxon>
        <taxon>Pseudomonadota</taxon>
        <taxon>Gammaproteobacteria</taxon>
        <taxon>Moraxellales</taxon>
        <taxon>Moraxellaceae</taxon>
        <taxon>Psychrobacter</taxon>
    </lineage>
</organism>
<dbReference type="NCBIfam" id="TIGR02666">
    <property type="entry name" value="moaA"/>
    <property type="match status" value="1"/>
</dbReference>
<dbReference type="PROSITE" id="PS51918">
    <property type="entry name" value="RADICAL_SAM"/>
    <property type="match status" value="1"/>
</dbReference>
<dbReference type="SFLD" id="SFLDS00029">
    <property type="entry name" value="Radical_SAM"/>
    <property type="match status" value="1"/>
</dbReference>
<keyword evidence="10" id="KW-0501">Molybdenum cofactor biosynthesis</keyword>
<dbReference type="SFLD" id="SFLDG01383">
    <property type="entry name" value="cyclic_pyranopterin_phosphate"/>
    <property type="match status" value="1"/>
</dbReference>
<evidence type="ECO:0000256" key="2">
    <source>
        <dbReference type="ARBA" id="ARBA00012167"/>
    </source>
</evidence>
<evidence type="ECO:0000259" key="13">
    <source>
        <dbReference type="PROSITE" id="PS51918"/>
    </source>
</evidence>
<dbReference type="GO" id="GO:0046872">
    <property type="term" value="F:metal ion binding"/>
    <property type="evidence" value="ECO:0007669"/>
    <property type="project" value="UniProtKB-KW"/>
</dbReference>
<dbReference type="SMART" id="SM00729">
    <property type="entry name" value="Elp3"/>
    <property type="match status" value="1"/>
</dbReference>
<dbReference type="Pfam" id="PF04055">
    <property type="entry name" value="Radical_SAM"/>
    <property type="match status" value="1"/>
</dbReference>
<evidence type="ECO:0000256" key="11">
    <source>
        <dbReference type="ARBA" id="ARBA00023239"/>
    </source>
</evidence>
<evidence type="ECO:0000256" key="6">
    <source>
        <dbReference type="ARBA" id="ARBA00022741"/>
    </source>
</evidence>
<keyword evidence="9" id="KW-0342">GTP-binding</keyword>